<accession>A0A6A8LGU6</accession>
<keyword evidence="10 13" id="KW-1133">Transmembrane helix</keyword>
<dbReference type="Gene3D" id="1.10.287.130">
    <property type="match status" value="1"/>
</dbReference>
<sequence>MGIAKGKSSIRKELVKFTITLCLSTMGVAALCIALNAIAMNAGAILPANYSEHEAEQIKPRLKSAEKITEDMIPAGMTYAVFDKKTKRMTKGTMTEQDAANARKKIQHQPYFNYAQKGFMVINRKDEYGVLQYSLRSEFQSPLLRRYLPNYEWTGLTILITLLLLTVFIVTTRFANQLRRHFSTLSSITASIQKQNLNINPKRSRIKEFDDVIDSLLKMKDALQASLAAQWEAERIKKEQIGALAHDIKIPATIIKGNAELLQLTEPDEEQAEYAQYILDAGNKIEHYVGQLIQLSKAEEAVAVHVEYTDLKEWIQNIYRDAAALAGPKQIDLVLSERGIDRIEAPIDHELLHRAVMNIAANAVDYTPEGGEIRVDVLCTDSALHLAVSDSGSGFSPEALKRATQLFYTEDKSRHSAGHHGMGLTFAHHVVHLHHGELILENQESGGARAEIRIPLEGVRQKQALHA</sequence>
<evidence type="ECO:0000256" key="1">
    <source>
        <dbReference type="ARBA" id="ARBA00000085"/>
    </source>
</evidence>
<dbReference type="AlphaFoldDB" id="A0A6A8LGU6"/>
<dbReference type="InterPro" id="IPR003594">
    <property type="entry name" value="HATPase_dom"/>
</dbReference>
<dbReference type="GO" id="GO:0005886">
    <property type="term" value="C:plasma membrane"/>
    <property type="evidence" value="ECO:0007669"/>
    <property type="project" value="TreeGrafter"/>
</dbReference>
<evidence type="ECO:0000256" key="11">
    <source>
        <dbReference type="ARBA" id="ARBA00023012"/>
    </source>
</evidence>
<dbReference type="InterPro" id="IPR050398">
    <property type="entry name" value="HssS/ArlS-like"/>
</dbReference>
<dbReference type="SUPFAM" id="SSF55874">
    <property type="entry name" value="ATPase domain of HSP90 chaperone/DNA topoisomerase II/histidine kinase"/>
    <property type="match status" value="1"/>
</dbReference>
<keyword evidence="7" id="KW-0547">Nucleotide-binding</keyword>
<comment type="subcellular location">
    <subcellularLocation>
        <location evidence="2">Membrane</location>
        <topology evidence="2">Multi-pass membrane protein</topology>
    </subcellularLocation>
</comment>
<evidence type="ECO:0000256" key="10">
    <source>
        <dbReference type="ARBA" id="ARBA00022989"/>
    </source>
</evidence>
<evidence type="ECO:0000256" key="6">
    <source>
        <dbReference type="ARBA" id="ARBA00022692"/>
    </source>
</evidence>
<evidence type="ECO:0000313" key="15">
    <source>
        <dbReference type="EMBL" id="MSE01019.1"/>
    </source>
</evidence>
<dbReference type="PROSITE" id="PS50109">
    <property type="entry name" value="HIS_KIN"/>
    <property type="match status" value="1"/>
</dbReference>
<dbReference type="InterPro" id="IPR036890">
    <property type="entry name" value="HATPase_C_sf"/>
</dbReference>
<evidence type="ECO:0000256" key="2">
    <source>
        <dbReference type="ARBA" id="ARBA00004141"/>
    </source>
</evidence>
<dbReference type="GO" id="GO:0005524">
    <property type="term" value="F:ATP binding"/>
    <property type="evidence" value="ECO:0007669"/>
    <property type="project" value="UniProtKB-KW"/>
</dbReference>
<gene>
    <name evidence="15" type="ORF">GKC39_02950</name>
</gene>
<keyword evidence="12 13" id="KW-0472">Membrane</keyword>
<keyword evidence="8 15" id="KW-0418">Kinase</keyword>
<evidence type="ECO:0000256" key="12">
    <source>
        <dbReference type="ARBA" id="ARBA00023136"/>
    </source>
</evidence>
<feature type="domain" description="Histidine kinase" evidence="14">
    <location>
        <begin position="243"/>
        <end position="458"/>
    </location>
</feature>
<name>A0A6A8LGU6_BACVE</name>
<dbReference type="CDD" id="cd00082">
    <property type="entry name" value="HisKA"/>
    <property type="match status" value="1"/>
</dbReference>
<feature type="transmembrane region" description="Helical" evidence="13">
    <location>
        <begin position="153"/>
        <end position="175"/>
    </location>
</feature>
<dbReference type="InterPro" id="IPR036097">
    <property type="entry name" value="HisK_dim/P_sf"/>
</dbReference>
<protein>
    <recommendedName>
        <fullName evidence="3">histidine kinase</fullName>
        <ecNumber evidence="3">2.7.13.3</ecNumber>
    </recommendedName>
</protein>
<dbReference type="InterPro" id="IPR003661">
    <property type="entry name" value="HisK_dim/P_dom"/>
</dbReference>
<dbReference type="SMART" id="SM00388">
    <property type="entry name" value="HisKA"/>
    <property type="match status" value="1"/>
</dbReference>
<dbReference type="Gene3D" id="3.30.565.10">
    <property type="entry name" value="Histidine kinase-like ATPase, C-terminal domain"/>
    <property type="match status" value="1"/>
</dbReference>
<evidence type="ECO:0000256" key="4">
    <source>
        <dbReference type="ARBA" id="ARBA00022553"/>
    </source>
</evidence>
<keyword evidence="9" id="KW-0067">ATP-binding</keyword>
<dbReference type="SMART" id="SM00387">
    <property type="entry name" value="HATPase_c"/>
    <property type="match status" value="1"/>
</dbReference>
<dbReference type="RefSeq" id="WP_025853837.1">
    <property type="nucleotide sequence ID" value="NZ_BPWC01000003.1"/>
</dbReference>
<dbReference type="PRINTS" id="PR01780">
    <property type="entry name" value="LANTIREGPROT"/>
</dbReference>
<comment type="catalytic activity">
    <reaction evidence="1">
        <text>ATP + protein L-histidine = ADP + protein N-phospho-L-histidine.</text>
        <dbReference type="EC" id="2.7.13.3"/>
    </reaction>
</comment>
<dbReference type="SUPFAM" id="SSF47384">
    <property type="entry name" value="Homodimeric domain of signal transducing histidine kinase"/>
    <property type="match status" value="1"/>
</dbReference>
<proteinExistence type="predicted"/>
<evidence type="ECO:0000256" key="13">
    <source>
        <dbReference type="SAM" id="Phobius"/>
    </source>
</evidence>
<keyword evidence="5" id="KW-0808">Transferase</keyword>
<dbReference type="InterPro" id="IPR005467">
    <property type="entry name" value="His_kinase_dom"/>
</dbReference>
<evidence type="ECO:0000256" key="8">
    <source>
        <dbReference type="ARBA" id="ARBA00022777"/>
    </source>
</evidence>
<dbReference type="EC" id="2.7.13.3" evidence="3"/>
<organism evidence="15">
    <name type="scientific">Bacillus velezensis</name>
    <dbReference type="NCBI Taxonomy" id="492670"/>
    <lineage>
        <taxon>Bacteria</taxon>
        <taxon>Bacillati</taxon>
        <taxon>Bacillota</taxon>
        <taxon>Bacilli</taxon>
        <taxon>Bacillales</taxon>
        <taxon>Bacillaceae</taxon>
        <taxon>Bacillus</taxon>
        <taxon>Bacillus amyloliquefaciens group</taxon>
    </lineage>
</organism>
<dbReference type="PANTHER" id="PTHR45528:SF8">
    <property type="entry name" value="HISTIDINE KINASE"/>
    <property type="match status" value="1"/>
</dbReference>
<dbReference type="InterPro" id="IPR008358">
    <property type="entry name" value="Sig_transdc_His_kin/Pase_MprB"/>
</dbReference>
<dbReference type="EMBL" id="WKKV01000001">
    <property type="protein sequence ID" value="MSE01019.1"/>
    <property type="molecule type" value="Genomic_DNA"/>
</dbReference>
<evidence type="ECO:0000256" key="5">
    <source>
        <dbReference type="ARBA" id="ARBA00022679"/>
    </source>
</evidence>
<feature type="transmembrane region" description="Helical" evidence="13">
    <location>
        <begin position="21"/>
        <end position="46"/>
    </location>
</feature>
<evidence type="ECO:0000259" key="14">
    <source>
        <dbReference type="PROSITE" id="PS50109"/>
    </source>
</evidence>
<keyword evidence="4" id="KW-0597">Phosphoprotein</keyword>
<evidence type="ECO:0000256" key="3">
    <source>
        <dbReference type="ARBA" id="ARBA00012438"/>
    </source>
</evidence>
<comment type="caution">
    <text evidence="15">The sequence shown here is derived from an EMBL/GenBank/DDBJ whole genome shotgun (WGS) entry which is preliminary data.</text>
</comment>
<reference evidence="15" key="1">
    <citation type="submission" date="2019-11" db="EMBL/GenBank/DDBJ databases">
        <title>Draft Genome Sequence of Plant Growth-Promoting Rhizosphere-Associated Bacteria.</title>
        <authorList>
            <person name="Vasilyev I.Y."/>
            <person name="Radchenko V."/>
            <person name="Ilnitskaya E.V."/>
        </authorList>
    </citation>
    <scope>NUCLEOTIDE SEQUENCE</scope>
    <source>
        <strain evidence="15">VRA_517_n</strain>
    </source>
</reference>
<keyword evidence="11" id="KW-0902">Two-component regulatory system</keyword>
<evidence type="ECO:0000256" key="9">
    <source>
        <dbReference type="ARBA" id="ARBA00022840"/>
    </source>
</evidence>
<dbReference type="Pfam" id="PF02518">
    <property type="entry name" value="HATPase_c"/>
    <property type="match status" value="1"/>
</dbReference>
<keyword evidence="6 13" id="KW-0812">Transmembrane</keyword>
<dbReference type="GO" id="GO:0000155">
    <property type="term" value="F:phosphorelay sensor kinase activity"/>
    <property type="evidence" value="ECO:0007669"/>
    <property type="project" value="InterPro"/>
</dbReference>
<dbReference type="PANTHER" id="PTHR45528">
    <property type="entry name" value="SENSOR HISTIDINE KINASE CPXA"/>
    <property type="match status" value="1"/>
</dbReference>
<evidence type="ECO:0000256" key="7">
    <source>
        <dbReference type="ARBA" id="ARBA00022741"/>
    </source>
</evidence>
<dbReference type="Pfam" id="PF00512">
    <property type="entry name" value="HisKA"/>
    <property type="match status" value="1"/>
</dbReference>